<reference evidence="8 9" key="1">
    <citation type="submission" date="2019-07" db="EMBL/GenBank/DDBJ databases">
        <title>Whole genome shotgun sequence of Adhaeribacter aerolatus NBRC 106133.</title>
        <authorList>
            <person name="Hosoyama A."/>
            <person name="Uohara A."/>
            <person name="Ohji S."/>
            <person name="Ichikawa N."/>
        </authorList>
    </citation>
    <scope>NUCLEOTIDE SEQUENCE [LARGE SCALE GENOMIC DNA]</scope>
    <source>
        <strain evidence="8 9">NBRC 106133</strain>
    </source>
</reference>
<sequence>MAFKKVDITLIFKILNNMKIKNIYTILLAGTLLSACQDKFLDLQPISSATTGNFYKNADDIKNAVTGAYASLQAGGISTNNYVFGEVRSDNTVPVASGSVTDQDEFDRFYIRTTNPFINDRWNNGYRSISRCNAILDRIGGITMDENLKNRYTAEVKFIRALVYFELVRTYGDIPLVLKEITDPDAGYEYGRNPKAEVYAQIEKDLTEAEAVLPVTYTGTDIGRATKGATKALLGKVYLTQRNFQGAANKLKEVIDLGVYGLLPEYADVFDSNNENHRENIFDIQFRSGGVGEGSPWPNAFAPENSGNAVIPFGGGGNNQPTLDLINSYEPNDKRKNFSLATSYVNASGATIPYNFIRKYRDVPATSGDNDNNIPIIRYADVILMYAEALNELGYQPTGNAFTYLNQVRTRAGLKGLTSVEVPNQEAFRLAMEQERRVEFAFESHRWFDLVRTGRAIPVMNSKKDQFRLVKTVSETDLVFPIPQSQIDINRDKIQQNPGYN</sequence>
<evidence type="ECO:0000256" key="4">
    <source>
        <dbReference type="ARBA" id="ARBA00023136"/>
    </source>
</evidence>
<dbReference type="InterPro" id="IPR033985">
    <property type="entry name" value="SusD-like_N"/>
</dbReference>
<comment type="similarity">
    <text evidence="2">Belongs to the SusD family.</text>
</comment>
<keyword evidence="4" id="KW-0472">Membrane</keyword>
<keyword evidence="3" id="KW-0732">Signal</keyword>
<dbReference type="InterPro" id="IPR012944">
    <property type="entry name" value="SusD_RagB_dom"/>
</dbReference>
<keyword evidence="9" id="KW-1185">Reference proteome</keyword>
<evidence type="ECO:0000256" key="2">
    <source>
        <dbReference type="ARBA" id="ARBA00006275"/>
    </source>
</evidence>
<dbReference type="Pfam" id="PF07980">
    <property type="entry name" value="SusD_RagB"/>
    <property type="match status" value="1"/>
</dbReference>
<accession>A0A512B3L0</accession>
<dbReference type="AlphaFoldDB" id="A0A512B3L0"/>
<comment type="caution">
    <text evidence="8">The sequence shown here is derived from an EMBL/GenBank/DDBJ whole genome shotgun (WGS) entry which is preliminary data.</text>
</comment>
<protein>
    <submittedName>
        <fullName evidence="8">Membrane protein</fullName>
    </submittedName>
</protein>
<gene>
    <name evidence="8" type="ORF">AAE02nite_42070</name>
</gene>
<evidence type="ECO:0000259" key="6">
    <source>
        <dbReference type="Pfam" id="PF07980"/>
    </source>
</evidence>
<name>A0A512B3L0_9BACT</name>
<evidence type="ECO:0000313" key="9">
    <source>
        <dbReference type="Proteomes" id="UP000321532"/>
    </source>
</evidence>
<dbReference type="CDD" id="cd08977">
    <property type="entry name" value="SusD"/>
    <property type="match status" value="1"/>
</dbReference>
<dbReference type="Pfam" id="PF14322">
    <property type="entry name" value="SusD-like_3"/>
    <property type="match status" value="1"/>
</dbReference>
<feature type="domain" description="RagB/SusD" evidence="6">
    <location>
        <begin position="356"/>
        <end position="500"/>
    </location>
</feature>
<dbReference type="GO" id="GO:0009279">
    <property type="term" value="C:cell outer membrane"/>
    <property type="evidence" value="ECO:0007669"/>
    <property type="project" value="UniProtKB-SubCell"/>
</dbReference>
<evidence type="ECO:0000259" key="7">
    <source>
        <dbReference type="Pfam" id="PF14322"/>
    </source>
</evidence>
<keyword evidence="5" id="KW-0998">Cell outer membrane</keyword>
<evidence type="ECO:0000256" key="5">
    <source>
        <dbReference type="ARBA" id="ARBA00023237"/>
    </source>
</evidence>
<evidence type="ECO:0000313" key="8">
    <source>
        <dbReference type="EMBL" id="GEO06543.1"/>
    </source>
</evidence>
<dbReference type="EMBL" id="BJYS01000039">
    <property type="protein sequence ID" value="GEO06543.1"/>
    <property type="molecule type" value="Genomic_DNA"/>
</dbReference>
<dbReference type="InterPro" id="IPR011990">
    <property type="entry name" value="TPR-like_helical_dom_sf"/>
</dbReference>
<comment type="subcellular location">
    <subcellularLocation>
        <location evidence="1">Cell outer membrane</location>
    </subcellularLocation>
</comment>
<proteinExistence type="inferred from homology"/>
<dbReference type="SUPFAM" id="SSF48452">
    <property type="entry name" value="TPR-like"/>
    <property type="match status" value="1"/>
</dbReference>
<dbReference type="Proteomes" id="UP000321532">
    <property type="component" value="Unassembled WGS sequence"/>
</dbReference>
<dbReference type="Gene3D" id="1.25.40.390">
    <property type="match status" value="1"/>
</dbReference>
<evidence type="ECO:0000256" key="3">
    <source>
        <dbReference type="ARBA" id="ARBA00022729"/>
    </source>
</evidence>
<organism evidence="8 9">
    <name type="scientific">Adhaeribacter aerolatus</name>
    <dbReference type="NCBI Taxonomy" id="670289"/>
    <lineage>
        <taxon>Bacteria</taxon>
        <taxon>Pseudomonadati</taxon>
        <taxon>Bacteroidota</taxon>
        <taxon>Cytophagia</taxon>
        <taxon>Cytophagales</taxon>
        <taxon>Hymenobacteraceae</taxon>
        <taxon>Adhaeribacter</taxon>
    </lineage>
</organism>
<evidence type="ECO:0000256" key="1">
    <source>
        <dbReference type="ARBA" id="ARBA00004442"/>
    </source>
</evidence>
<feature type="domain" description="SusD-like N-terminal" evidence="7">
    <location>
        <begin position="39"/>
        <end position="239"/>
    </location>
</feature>